<dbReference type="Proteomes" id="UP001549036">
    <property type="component" value="Unassembled WGS sequence"/>
</dbReference>
<feature type="region of interest" description="Disordered" evidence="1">
    <location>
        <begin position="1"/>
        <end position="42"/>
    </location>
</feature>
<gene>
    <name evidence="2" type="ORF">ABID26_004597</name>
</gene>
<comment type="caution">
    <text evidence="2">The sequence shown here is derived from an EMBL/GenBank/DDBJ whole genome shotgun (WGS) entry which is preliminary data.</text>
</comment>
<proteinExistence type="predicted"/>
<dbReference type="RefSeq" id="WP_354416550.1">
    <property type="nucleotide sequence ID" value="NZ_JBEPLM010000009.1"/>
</dbReference>
<reference evidence="2 3" key="1">
    <citation type="submission" date="2024-06" db="EMBL/GenBank/DDBJ databases">
        <title>Genomic Encyclopedia of Type Strains, Phase IV (KMG-IV): sequencing the most valuable type-strain genomes for metagenomic binning, comparative biology and taxonomic classification.</title>
        <authorList>
            <person name="Goeker M."/>
        </authorList>
    </citation>
    <scope>NUCLEOTIDE SEQUENCE [LARGE SCALE GENOMIC DNA]</scope>
    <source>
        <strain evidence="2 3">DSM 29846</strain>
    </source>
</reference>
<keyword evidence="3" id="KW-1185">Reference proteome</keyword>
<dbReference type="EMBL" id="JBEPLM010000009">
    <property type="protein sequence ID" value="MET3595185.1"/>
    <property type="molecule type" value="Genomic_DNA"/>
</dbReference>
<accession>A0ABV2HX20</accession>
<protein>
    <recommendedName>
        <fullName evidence="4">Transposase</fullName>
    </recommendedName>
</protein>
<evidence type="ECO:0000256" key="1">
    <source>
        <dbReference type="SAM" id="MobiDB-lite"/>
    </source>
</evidence>
<evidence type="ECO:0008006" key="4">
    <source>
        <dbReference type="Google" id="ProtNLM"/>
    </source>
</evidence>
<evidence type="ECO:0000313" key="2">
    <source>
        <dbReference type="EMBL" id="MET3595185.1"/>
    </source>
</evidence>
<sequence>MRAIGEVVRRQDHGATAQQIADSLKERPPRRTLQYRLKHLPA</sequence>
<name>A0ABV2HX20_9HYPH</name>
<organism evidence="2 3">
    <name type="scientific">Mesorhizobium shonense</name>
    <dbReference type="NCBI Taxonomy" id="1209948"/>
    <lineage>
        <taxon>Bacteria</taxon>
        <taxon>Pseudomonadati</taxon>
        <taxon>Pseudomonadota</taxon>
        <taxon>Alphaproteobacteria</taxon>
        <taxon>Hyphomicrobiales</taxon>
        <taxon>Phyllobacteriaceae</taxon>
        <taxon>Mesorhizobium</taxon>
    </lineage>
</organism>
<evidence type="ECO:0000313" key="3">
    <source>
        <dbReference type="Proteomes" id="UP001549036"/>
    </source>
</evidence>